<dbReference type="InterPro" id="IPR024705">
    <property type="entry name" value="Ssp411"/>
</dbReference>
<dbReference type="PANTHER" id="PTHR42899">
    <property type="entry name" value="SPERMATOGENESIS-ASSOCIATED PROTEIN 20"/>
    <property type="match status" value="1"/>
</dbReference>
<accession>A0A364JYM0</accession>
<dbReference type="SUPFAM" id="SSF48208">
    <property type="entry name" value="Six-hairpin glycosidases"/>
    <property type="match status" value="1"/>
</dbReference>
<dbReference type="CDD" id="cd02955">
    <property type="entry name" value="SSP411"/>
    <property type="match status" value="1"/>
</dbReference>
<dbReference type="Proteomes" id="UP000249453">
    <property type="component" value="Unassembled WGS sequence"/>
</dbReference>
<dbReference type="InterPro" id="IPR012341">
    <property type="entry name" value="6hp_glycosidase-like_sf"/>
</dbReference>
<dbReference type="AlphaFoldDB" id="A0A364JYM0"/>
<organism evidence="2 3">
    <name type="scientific">Falsochrobactrum ovis</name>
    <dbReference type="NCBI Taxonomy" id="1293442"/>
    <lineage>
        <taxon>Bacteria</taxon>
        <taxon>Pseudomonadati</taxon>
        <taxon>Pseudomonadota</taxon>
        <taxon>Alphaproteobacteria</taxon>
        <taxon>Hyphomicrobiales</taxon>
        <taxon>Brucellaceae</taxon>
        <taxon>Falsochrobactrum</taxon>
    </lineage>
</organism>
<dbReference type="EMBL" id="QLMK01000001">
    <property type="protein sequence ID" value="RAK33822.1"/>
    <property type="molecule type" value="Genomic_DNA"/>
</dbReference>
<dbReference type="RefSeq" id="WP_111573700.1">
    <property type="nucleotide sequence ID" value="NZ_JBHEEY010000001.1"/>
</dbReference>
<protein>
    <recommendedName>
        <fullName evidence="1">Spermatogenesis-associated protein 20-like TRX domain-containing protein</fullName>
    </recommendedName>
</protein>
<proteinExistence type="predicted"/>
<comment type="caution">
    <text evidence="2">The sequence shown here is derived from an EMBL/GenBank/DDBJ whole genome shotgun (WGS) entry which is preliminary data.</text>
</comment>
<dbReference type="PIRSF" id="PIRSF006402">
    <property type="entry name" value="UCP006402_thioredoxin"/>
    <property type="match status" value="1"/>
</dbReference>
<sequence>MTISSNRLANEPSAYLRQHAHNPVHWQPWDKKALEAARLLDRPILLSIGYAACHWCHVMAHESFEDEAVANVMNELFINVKVDREERPDIDQIYMSALTAMGQQGGWPLTIFLRPDGKPFWGGTYFPKKSTADRPGFVDILYAINNLWNDNKDKINHNAEAIFSHLEGKLAAQNEAATNDPTRFEQFADRISSLFDPIFGGISGAPKFPNAPFMDALWLSWLNNHQLEHRDHFLRSLRTMLHGGIYDHLGGGLCRYSTDAQWLVPHFEKMLYDNAQLIRHLNWAYAETNDDLFRIRIEETIEWMIDELRLDDGSFASSLDADSEGIEGKFYVWQADEIDGILGDQAPEFKEFYCVTRQGNWEGQNILNRLHQVHENLPLPQHIISAKKTLLSERNKRVRPARDDKALTDWNALAIRALTEAGRSLQRSYWIEHAQRAYQAVASTFQNGQLAHCRMDEIVVYPGLSSDYASMINAALALLEATGNPVYLEQAKSYKDALDNNHRDAAGNYRLSAIHADDVILHNYGDHDEAIPSATSQIIEAFTRLFLATGDTELYQQTAILVEQAMGRALNQHYGQIGIMNAGRLFAYPLSLTITAIDKNDPLVAIANQNPDPRRLDQFIPFETGKSINLQIGGTVETRAPAAWLCKGSLCLPPVGTAQELKLLLEE</sequence>
<keyword evidence="3" id="KW-1185">Reference proteome</keyword>
<dbReference type="GO" id="GO:0005975">
    <property type="term" value="P:carbohydrate metabolic process"/>
    <property type="evidence" value="ECO:0007669"/>
    <property type="project" value="InterPro"/>
</dbReference>
<evidence type="ECO:0000259" key="1">
    <source>
        <dbReference type="Pfam" id="PF03190"/>
    </source>
</evidence>
<gene>
    <name evidence="2" type="ORF">C7374_101146</name>
</gene>
<reference evidence="2 3" key="1">
    <citation type="submission" date="2018-06" db="EMBL/GenBank/DDBJ databases">
        <title>Genomic Encyclopedia of Type Strains, Phase IV (KMG-IV): sequencing the most valuable type-strain genomes for metagenomic binning, comparative biology and taxonomic classification.</title>
        <authorList>
            <person name="Goeker M."/>
        </authorList>
    </citation>
    <scope>NUCLEOTIDE SEQUENCE [LARGE SCALE GENOMIC DNA]</scope>
    <source>
        <strain evidence="2 3">DSM 26720</strain>
    </source>
</reference>
<evidence type="ECO:0000313" key="3">
    <source>
        <dbReference type="Proteomes" id="UP000249453"/>
    </source>
</evidence>
<feature type="domain" description="Spermatogenesis-associated protein 20-like TRX" evidence="1">
    <location>
        <begin position="6"/>
        <end position="166"/>
    </location>
</feature>
<name>A0A364JYM0_9HYPH</name>
<dbReference type="OrthoDB" id="9762614at2"/>
<dbReference type="Pfam" id="PF03190">
    <property type="entry name" value="Thioredox_DsbH"/>
    <property type="match status" value="1"/>
</dbReference>
<evidence type="ECO:0000313" key="2">
    <source>
        <dbReference type="EMBL" id="RAK33822.1"/>
    </source>
</evidence>
<dbReference type="Gene3D" id="1.50.10.10">
    <property type="match status" value="1"/>
</dbReference>
<dbReference type="SUPFAM" id="SSF52833">
    <property type="entry name" value="Thioredoxin-like"/>
    <property type="match status" value="1"/>
</dbReference>
<dbReference type="InterPro" id="IPR036249">
    <property type="entry name" value="Thioredoxin-like_sf"/>
</dbReference>
<dbReference type="InterPro" id="IPR008928">
    <property type="entry name" value="6-hairpin_glycosidase_sf"/>
</dbReference>
<dbReference type="PANTHER" id="PTHR42899:SF1">
    <property type="entry name" value="SPERMATOGENESIS-ASSOCIATED PROTEIN 20"/>
    <property type="match status" value="1"/>
</dbReference>
<dbReference type="InterPro" id="IPR004879">
    <property type="entry name" value="Ssp411-like_TRX"/>
</dbReference>
<dbReference type="Gene3D" id="3.40.30.10">
    <property type="entry name" value="Glutaredoxin"/>
    <property type="match status" value="1"/>
</dbReference>